<reference evidence="2 3" key="1">
    <citation type="journal article" date="2012" name="Eukaryot. Cell">
        <title>Draft genome sequence of CBS 2479, the standard type strain of Trichosporon asahii.</title>
        <authorList>
            <person name="Yang R.Y."/>
            <person name="Li H.T."/>
            <person name="Zhu H."/>
            <person name="Zhou G.P."/>
            <person name="Wang M."/>
            <person name="Wang L."/>
        </authorList>
    </citation>
    <scope>NUCLEOTIDE SEQUENCE [LARGE SCALE GENOMIC DNA]</scope>
    <source>
        <strain evidence="3">ATCC 90039 / CBS 2479 / JCM 2466 / KCTC 7840 / NCYC 2677 / UAMH 7654</strain>
    </source>
</reference>
<feature type="compositionally biased region" description="Polar residues" evidence="1">
    <location>
        <begin position="140"/>
        <end position="151"/>
    </location>
</feature>
<dbReference type="KEGG" id="tasa:A1Q1_02051"/>
<dbReference type="VEuPathDB" id="FungiDB:A1Q1_02051"/>
<feature type="compositionally biased region" description="Basic and acidic residues" evidence="1">
    <location>
        <begin position="34"/>
        <end position="75"/>
    </location>
</feature>
<evidence type="ECO:0000313" key="3">
    <source>
        <dbReference type="Proteomes" id="UP000002748"/>
    </source>
</evidence>
<gene>
    <name evidence="2" type="ORF">A1Q1_02051</name>
</gene>
<comment type="caution">
    <text evidence="2">The sequence shown here is derived from an EMBL/GenBank/DDBJ whole genome shotgun (WGS) entry which is preliminary data.</text>
</comment>
<evidence type="ECO:0000313" key="2">
    <source>
        <dbReference type="EMBL" id="EJT52716.1"/>
    </source>
</evidence>
<organism evidence="2 3">
    <name type="scientific">Trichosporon asahii var. asahii (strain ATCC 90039 / CBS 2479 / JCM 2466 / KCTC 7840 / NBRC 103889/ NCYC 2677 / UAMH 7654)</name>
    <name type="common">Yeast</name>
    <dbReference type="NCBI Taxonomy" id="1186058"/>
    <lineage>
        <taxon>Eukaryota</taxon>
        <taxon>Fungi</taxon>
        <taxon>Dikarya</taxon>
        <taxon>Basidiomycota</taxon>
        <taxon>Agaricomycotina</taxon>
        <taxon>Tremellomycetes</taxon>
        <taxon>Trichosporonales</taxon>
        <taxon>Trichosporonaceae</taxon>
        <taxon>Trichosporon</taxon>
    </lineage>
</organism>
<sequence length="169" mass="18358">MSSTDAPSAACRLSIAAFTAPLSTIPSPSLLIYEKQEADDVPHIDSRGTDDPPTVDQDRYEDRQQDSVQHKRPESSQRSPENKLQPRSHAAVSHPDPAGLGAVAYCMGGEHVSDGGLRSGRAELLHKLSPGPDPSPANDHPTSLRRNSESFVDSRCPRLRRRATSMPRS</sequence>
<dbReference type="Proteomes" id="UP000002748">
    <property type="component" value="Unassembled WGS sequence"/>
</dbReference>
<dbReference type="GeneID" id="25985565"/>
<dbReference type="HOGENOM" id="CLU_1579620_0_0_1"/>
<evidence type="ECO:0000256" key="1">
    <source>
        <dbReference type="SAM" id="MobiDB-lite"/>
    </source>
</evidence>
<name>J5TTD3_TRIAS</name>
<dbReference type="RefSeq" id="XP_014184056.1">
    <property type="nucleotide sequence ID" value="XM_014328581.1"/>
</dbReference>
<proteinExistence type="predicted"/>
<accession>J5TTD3</accession>
<dbReference type="EMBL" id="ALBS01000018">
    <property type="protein sequence ID" value="EJT52716.1"/>
    <property type="molecule type" value="Genomic_DNA"/>
</dbReference>
<protein>
    <submittedName>
        <fullName evidence="2">Uncharacterized protein</fullName>
    </submittedName>
</protein>
<dbReference type="AlphaFoldDB" id="J5TTD3"/>
<feature type="region of interest" description="Disordered" evidence="1">
    <location>
        <begin position="33"/>
        <end position="169"/>
    </location>
</feature>